<feature type="chain" id="PRO_5012516105" evidence="1">
    <location>
        <begin position="19"/>
        <end position="356"/>
    </location>
</feature>
<evidence type="ECO:0000313" key="2">
    <source>
        <dbReference type="EMBL" id="ATB53756.1"/>
    </source>
</evidence>
<proteinExistence type="evidence at transcript level"/>
<name>A0A290GLC7_POLPL</name>
<organism evidence="2">
    <name type="scientific">Pollicipes pollicipes</name>
    <name type="common">Goose barnacle</name>
    <dbReference type="NCBI Taxonomy" id="41117"/>
    <lineage>
        <taxon>Eukaryota</taxon>
        <taxon>Metazoa</taxon>
        <taxon>Ecdysozoa</taxon>
        <taxon>Arthropoda</taxon>
        <taxon>Crustacea</taxon>
        <taxon>Multicrustacea</taxon>
        <taxon>Cirripedia</taxon>
        <taxon>Thoracica</taxon>
        <taxon>Thoracicalcarea</taxon>
        <taxon>Pollicipedomorpha</taxon>
        <taxon>Pollicipedidae</taxon>
        <taxon>Pollicipes</taxon>
    </lineage>
</organism>
<keyword evidence="1" id="KW-0732">Signal</keyword>
<evidence type="ECO:0000256" key="1">
    <source>
        <dbReference type="SAM" id="SignalP"/>
    </source>
</evidence>
<protein>
    <submittedName>
        <fullName evidence="2">Cement protein-52k</fullName>
    </submittedName>
</protein>
<dbReference type="AlphaFoldDB" id="A0A290GLC7"/>
<gene>
    <name evidence="2" type="primary">cp-52k</name>
</gene>
<accession>A0A290GLC7</accession>
<dbReference type="EMBL" id="KX926435">
    <property type="protein sequence ID" value="ATB53756.1"/>
    <property type="molecule type" value="mRNA"/>
</dbReference>
<reference evidence="2" key="1">
    <citation type="submission" date="2016-09" db="EMBL/GenBank/DDBJ databases">
        <title>Characterization of three Pollicipes pollicipes cement protein genes.</title>
        <authorList>
            <person name="Rocha M."/>
            <person name="Antas P."/>
            <person name="Vasconcelos V."/>
            <person name="Pereira F."/>
            <person name="Cunha I."/>
        </authorList>
    </citation>
    <scope>NUCLEOTIDE SEQUENCE</scope>
</reference>
<sequence>MIRTVLVVTLAAVAATYGHHHPGHGHGHGQTIALPSPYDSVLGGLLRPSDYNSAIQLAQRRYSNLPGLPAAYIIRYILSQQRLPIYRRTSYSGIPARPRRLAFLVAVFEVLPAPFYRGSYLSGLRSYLVKYKFPYWSSVNAPLALFDIRLAAQQLRPVSSDSFNNFFTRRVLGYNGQGFGAIPAAGSLNSLYNSLPLSSLPTVFRPISSSITAPTNSGAGILSVLSGIGVPRFNQPQASVGGLNGYLRDIHVPQRRFVSQIRGISPATIRRLIHPFVKRFAGGIRSDLLVLAVIGYSSLPQEIRRTVGFQAVFLAFFKLHGRNAPARLNSGYVSRYLSNFRRYCYRYRNPKFAGKH</sequence>
<feature type="signal peptide" evidence="1">
    <location>
        <begin position="1"/>
        <end position="18"/>
    </location>
</feature>